<dbReference type="Pfam" id="PF01841">
    <property type="entry name" value="Transglut_core"/>
    <property type="match status" value="1"/>
</dbReference>
<feature type="non-terminal residue" evidence="3">
    <location>
        <position position="1"/>
    </location>
</feature>
<dbReference type="SUPFAM" id="SSF54001">
    <property type="entry name" value="Cysteine proteinases"/>
    <property type="match status" value="1"/>
</dbReference>
<sequence length="114" mass="13235">ISILGSNWETMTDYEKAYGLWYEVKEEWTHNGGWNGVWRVRKDYNLITEVPEYTGACYSAAILLTGLCRSVGVKARMILVKFERYTDPITHESQHSFQIHPTPTNPMLNNPRKL</sequence>
<proteinExistence type="predicted"/>
<comment type="caution">
    <text evidence="3">The sequence shown here is derived from an EMBL/GenBank/DDBJ whole genome shotgun (WGS) entry which is preliminary data.</text>
</comment>
<evidence type="ECO:0000256" key="1">
    <source>
        <dbReference type="SAM" id="MobiDB-lite"/>
    </source>
</evidence>
<organism evidence="3">
    <name type="scientific">marine sediment metagenome</name>
    <dbReference type="NCBI Taxonomy" id="412755"/>
    <lineage>
        <taxon>unclassified sequences</taxon>
        <taxon>metagenomes</taxon>
        <taxon>ecological metagenomes</taxon>
    </lineage>
</organism>
<feature type="compositionally biased region" description="Polar residues" evidence="1">
    <location>
        <begin position="95"/>
        <end position="108"/>
    </location>
</feature>
<dbReference type="AlphaFoldDB" id="X1JKH0"/>
<reference evidence="3" key="1">
    <citation type="journal article" date="2014" name="Front. Microbiol.">
        <title>High frequency of phylogenetically diverse reductive dehalogenase-homologous genes in deep subseafloor sedimentary metagenomes.</title>
        <authorList>
            <person name="Kawai M."/>
            <person name="Futagami T."/>
            <person name="Toyoda A."/>
            <person name="Takaki Y."/>
            <person name="Nishi S."/>
            <person name="Hori S."/>
            <person name="Arai W."/>
            <person name="Tsubouchi T."/>
            <person name="Morono Y."/>
            <person name="Uchiyama I."/>
            <person name="Ito T."/>
            <person name="Fujiyama A."/>
            <person name="Inagaki F."/>
            <person name="Takami H."/>
        </authorList>
    </citation>
    <scope>NUCLEOTIDE SEQUENCE</scope>
    <source>
        <strain evidence="3">Expedition CK06-06</strain>
    </source>
</reference>
<feature type="region of interest" description="Disordered" evidence="1">
    <location>
        <begin position="93"/>
        <end position="114"/>
    </location>
</feature>
<name>X1JKH0_9ZZZZ</name>
<feature type="domain" description="Transglutaminase-like" evidence="2">
    <location>
        <begin position="11"/>
        <end position="80"/>
    </location>
</feature>
<gene>
    <name evidence="3" type="ORF">S03H2_70530</name>
</gene>
<evidence type="ECO:0000259" key="2">
    <source>
        <dbReference type="Pfam" id="PF01841"/>
    </source>
</evidence>
<protein>
    <recommendedName>
        <fullName evidence="2">Transglutaminase-like domain-containing protein</fullName>
    </recommendedName>
</protein>
<dbReference type="InterPro" id="IPR038765">
    <property type="entry name" value="Papain-like_cys_pep_sf"/>
</dbReference>
<dbReference type="EMBL" id="BARU01046899">
    <property type="protein sequence ID" value="GAH94557.1"/>
    <property type="molecule type" value="Genomic_DNA"/>
</dbReference>
<accession>X1JKH0</accession>
<evidence type="ECO:0000313" key="3">
    <source>
        <dbReference type="EMBL" id="GAH94557.1"/>
    </source>
</evidence>
<dbReference type="InterPro" id="IPR002931">
    <property type="entry name" value="Transglutaminase-like"/>
</dbReference>